<reference evidence="5 6" key="1">
    <citation type="submission" date="2016-07" db="EMBL/GenBank/DDBJ databases">
        <title>Pervasive Adenine N6-methylation of Active Genes in Fungi.</title>
        <authorList>
            <consortium name="DOE Joint Genome Institute"/>
            <person name="Mondo S.J."/>
            <person name="Dannebaum R.O."/>
            <person name="Kuo R.C."/>
            <person name="Labutti K."/>
            <person name="Haridas S."/>
            <person name="Kuo A."/>
            <person name="Salamov A."/>
            <person name="Ahrendt S.R."/>
            <person name="Lipzen A."/>
            <person name="Sullivan W."/>
            <person name="Andreopoulos W.B."/>
            <person name="Clum A."/>
            <person name="Lindquist E."/>
            <person name="Daum C."/>
            <person name="Ramamoorthy G.K."/>
            <person name="Gryganskyi A."/>
            <person name="Culley D."/>
            <person name="Magnuson J.K."/>
            <person name="James T.Y."/>
            <person name="O'Malley M.A."/>
            <person name="Stajich J.E."/>
            <person name="Spatafora J.W."/>
            <person name="Visel A."/>
            <person name="Grigoriev I.V."/>
        </authorList>
    </citation>
    <scope>NUCLEOTIDE SEQUENCE [LARGE SCALE GENOMIC DNA]</scope>
    <source>
        <strain evidence="5 6">CBS 129021</strain>
    </source>
</reference>
<dbReference type="InterPro" id="IPR008854">
    <property type="entry name" value="TPMT"/>
</dbReference>
<dbReference type="SUPFAM" id="SSF53335">
    <property type="entry name" value="S-adenosyl-L-methionine-dependent methyltransferases"/>
    <property type="match status" value="1"/>
</dbReference>
<dbReference type="EMBL" id="MCFJ01000002">
    <property type="protein sequence ID" value="ORY69923.1"/>
    <property type="molecule type" value="Genomic_DNA"/>
</dbReference>
<keyword evidence="1" id="KW-0489">Methyltransferase</keyword>
<dbReference type="RefSeq" id="XP_040719873.1">
    <property type="nucleotide sequence ID" value="XM_040854802.1"/>
</dbReference>
<dbReference type="OrthoDB" id="276151at2759"/>
<gene>
    <name evidence="5" type="ORF">BCR38DRAFT_324275</name>
</gene>
<dbReference type="InterPro" id="IPR029063">
    <property type="entry name" value="SAM-dependent_MTases_sf"/>
</dbReference>
<evidence type="ECO:0000256" key="1">
    <source>
        <dbReference type="ARBA" id="ARBA00022603"/>
    </source>
</evidence>
<comment type="caution">
    <text evidence="5">The sequence shown here is derived from an EMBL/GenBank/DDBJ whole genome shotgun (WGS) entry which is preliminary data.</text>
</comment>
<protein>
    <submittedName>
        <fullName evidence="5">Uncharacterized protein</fullName>
    </submittedName>
</protein>
<name>A0A1Y2EEB3_9PEZI</name>
<dbReference type="GO" id="GO:0008757">
    <property type="term" value="F:S-adenosylmethionine-dependent methyltransferase activity"/>
    <property type="evidence" value="ECO:0007669"/>
    <property type="project" value="InterPro"/>
</dbReference>
<proteinExistence type="predicted"/>
<dbReference type="GO" id="GO:0032259">
    <property type="term" value="P:methylation"/>
    <property type="evidence" value="ECO:0007669"/>
    <property type="project" value="UniProtKB-KW"/>
</dbReference>
<feature type="non-terminal residue" evidence="5">
    <location>
        <position position="61"/>
    </location>
</feature>
<dbReference type="GeneID" id="63771014"/>
<dbReference type="Proteomes" id="UP000193689">
    <property type="component" value="Unassembled WGS sequence"/>
</dbReference>
<dbReference type="AlphaFoldDB" id="A0A1Y2EEB3"/>
<evidence type="ECO:0000256" key="3">
    <source>
        <dbReference type="ARBA" id="ARBA00022691"/>
    </source>
</evidence>
<dbReference type="Gene3D" id="3.40.50.150">
    <property type="entry name" value="Vaccinia Virus protein VP39"/>
    <property type="match status" value="1"/>
</dbReference>
<keyword evidence="2" id="KW-0808">Transferase</keyword>
<evidence type="ECO:0000256" key="2">
    <source>
        <dbReference type="ARBA" id="ARBA00022679"/>
    </source>
</evidence>
<organism evidence="5 6">
    <name type="scientific">Pseudomassariella vexata</name>
    <dbReference type="NCBI Taxonomy" id="1141098"/>
    <lineage>
        <taxon>Eukaryota</taxon>
        <taxon>Fungi</taxon>
        <taxon>Dikarya</taxon>
        <taxon>Ascomycota</taxon>
        <taxon>Pezizomycotina</taxon>
        <taxon>Sordariomycetes</taxon>
        <taxon>Xylariomycetidae</taxon>
        <taxon>Amphisphaeriales</taxon>
        <taxon>Pseudomassariaceae</taxon>
        <taxon>Pseudomassariella</taxon>
    </lineage>
</organism>
<accession>A0A1Y2EEB3</accession>
<feature type="non-terminal residue" evidence="5">
    <location>
        <position position="1"/>
    </location>
</feature>
<dbReference type="PROSITE" id="PS51585">
    <property type="entry name" value="SAM_MT_TPMT"/>
    <property type="match status" value="1"/>
</dbReference>
<keyword evidence="3" id="KW-0949">S-adenosyl-L-methionine</keyword>
<keyword evidence="6" id="KW-1185">Reference proteome</keyword>
<dbReference type="STRING" id="1141098.A0A1Y2EEB3"/>
<evidence type="ECO:0000313" key="6">
    <source>
        <dbReference type="Proteomes" id="UP000193689"/>
    </source>
</evidence>
<evidence type="ECO:0000256" key="4">
    <source>
        <dbReference type="SAM" id="MobiDB-lite"/>
    </source>
</evidence>
<sequence>QWSTCWEQKRTPWDRGGPSVALSDLLAQRSEPSGYPSEDTMGRKKQQTVLVPGCERGHDVL</sequence>
<feature type="region of interest" description="Disordered" evidence="4">
    <location>
        <begin position="28"/>
        <end position="47"/>
    </location>
</feature>
<evidence type="ECO:0000313" key="5">
    <source>
        <dbReference type="EMBL" id="ORY69923.1"/>
    </source>
</evidence>
<dbReference type="InParanoid" id="A0A1Y2EEB3"/>